<dbReference type="Pfam" id="PF00583">
    <property type="entry name" value="Acetyltransf_1"/>
    <property type="match status" value="1"/>
</dbReference>
<dbReference type="GO" id="GO:0016747">
    <property type="term" value="F:acyltransferase activity, transferring groups other than amino-acyl groups"/>
    <property type="evidence" value="ECO:0007669"/>
    <property type="project" value="InterPro"/>
</dbReference>
<dbReference type="CDD" id="cd04301">
    <property type="entry name" value="NAT_SF"/>
    <property type="match status" value="1"/>
</dbReference>
<name>A0A934TZM5_9FIRM</name>
<dbReference type="PROSITE" id="PS51186">
    <property type="entry name" value="GNAT"/>
    <property type="match status" value="1"/>
</dbReference>
<dbReference type="Gene3D" id="3.40.630.30">
    <property type="match status" value="1"/>
</dbReference>
<keyword evidence="3" id="KW-1185">Reference proteome</keyword>
<proteinExistence type="predicted"/>
<evidence type="ECO:0000259" key="1">
    <source>
        <dbReference type="PROSITE" id="PS51186"/>
    </source>
</evidence>
<comment type="caution">
    <text evidence="2">The sequence shown here is derived from an EMBL/GenBank/DDBJ whole genome shotgun (WGS) entry which is preliminary data.</text>
</comment>
<dbReference type="RefSeq" id="WP_201427366.1">
    <property type="nucleotide sequence ID" value="NZ_JAEQMG010000061.1"/>
</dbReference>
<accession>A0A934TZM5</accession>
<sequence length="149" mass="16419">MKITCQKLDDHHIHDLAQLSGAEGFPYPIAEDTARVYCRNRDASDPGVQTYGVFEEGKLVSVMTATYCVVFPCDDSPSGRIAHISGAYTLPAFRHKGYATELLTAIQADAAAFGADYLCCDSTADGLYRSFGMYPTSDDETRMWKKLNE</sequence>
<dbReference type="InterPro" id="IPR016181">
    <property type="entry name" value="Acyl_CoA_acyltransferase"/>
</dbReference>
<dbReference type="SUPFAM" id="SSF55729">
    <property type="entry name" value="Acyl-CoA N-acyltransferases (Nat)"/>
    <property type="match status" value="1"/>
</dbReference>
<dbReference type="InterPro" id="IPR000182">
    <property type="entry name" value="GNAT_dom"/>
</dbReference>
<protein>
    <submittedName>
        <fullName evidence="2">GNAT family N-acetyltransferase</fullName>
    </submittedName>
</protein>
<evidence type="ECO:0000313" key="2">
    <source>
        <dbReference type="EMBL" id="MBK6088470.1"/>
    </source>
</evidence>
<dbReference type="EMBL" id="JAEQMG010000061">
    <property type="protein sequence ID" value="MBK6088470.1"/>
    <property type="molecule type" value="Genomic_DNA"/>
</dbReference>
<feature type="domain" description="N-acetyltransferase" evidence="1">
    <location>
        <begin position="3"/>
        <end position="148"/>
    </location>
</feature>
<dbReference type="AlphaFoldDB" id="A0A934TZM5"/>
<gene>
    <name evidence="2" type="ORF">JKK62_07345</name>
</gene>
<reference evidence="2" key="1">
    <citation type="submission" date="2021-01" db="EMBL/GenBank/DDBJ databases">
        <title>Genome public.</title>
        <authorList>
            <person name="Liu C."/>
            <person name="Sun Q."/>
        </authorList>
    </citation>
    <scope>NUCLEOTIDE SEQUENCE</scope>
    <source>
        <strain evidence="2">M6</strain>
    </source>
</reference>
<evidence type="ECO:0000313" key="3">
    <source>
        <dbReference type="Proteomes" id="UP000633365"/>
    </source>
</evidence>
<dbReference type="Proteomes" id="UP000633365">
    <property type="component" value="Unassembled WGS sequence"/>
</dbReference>
<organism evidence="2 3">
    <name type="scientific">Ruminococcus difficilis</name>
    <dbReference type="NCBI Taxonomy" id="2763069"/>
    <lineage>
        <taxon>Bacteria</taxon>
        <taxon>Bacillati</taxon>
        <taxon>Bacillota</taxon>
        <taxon>Clostridia</taxon>
        <taxon>Eubacteriales</taxon>
        <taxon>Oscillospiraceae</taxon>
        <taxon>Ruminococcus</taxon>
    </lineage>
</organism>